<organism evidence="2 3">
    <name type="scientific">Coffea canephora</name>
    <name type="common">Robusta coffee</name>
    <dbReference type="NCBI Taxonomy" id="49390"/>
    <lineage>
        <taxon>Eukaryota</taxon>
        <taxon>Viridiplantae</taxon>
        <taxon>Streptophyta</taxon>
        <taxon>Embryophyta</taxon>
        <taxon>Tracheophyta</taxon>
        <taxon>Spermatophyta</taxon>
        <taxon>Magnoliopsida</taxon>
        <taxon>eudicotyledons</taxon>
        <taxon>Gunneridae</taxon>
        <taxon>Pentapetalae</taxon>
        <taxon>asterids</taxon>
        <taxon>lamiids</taxon>
        <taxon>Gentianales</taxon>
        <taxon>Rubiaceae</taxon>
        <taxon>Ixoroideae</taxon>
        <taxon>Gardenieae complex</taxon>
        <taxon>Bertiereae - Coffeeae clade</taxon>
        <taxon>Coffeeae</taxon>
        <taxon>Coffea</taxon>
    </lineage>
</organism>
<proteinExistence type="predicted"/>
<reference evidence="3" key="1">
    <citation type="journal article" date="2014" name="Science">
        <title>The coffee genome provides insight into the convergent evolution of caffeine biosynthesis.</title>
        <authorList>
            <person name="Denoeud F."/>
            <person name="Carretero-Paulet L."/>
            <person name="Dereeper A."/>
            <person name="Droc G."/>
            <person name="Guyot R."/>
            <person name="Pietrella M."/>
            <person name="Zheng C."/>
            <person name="Alberti A."/>
            <person name="Anthony F."/>
            <person name="Aprea G."/>
            <person name="Aury J.M."/>
            <person name="Bento P."/>
            <person name="Bernard M."/>
            <person name="Bocs S."/>
            <person name="Campa C."/>
            <person name="Cenci A."/>
            <person name="Combes M.C."/>
            <person name="Crouzillat D."/>
            <person name="Da Silva C."/>
            <person name="Daddiego L."/>
            <person name="De Bellis F."/>
            <person name="Dussert S."/>
            <person name="Garsmeur O."/>
            <person name="Gayraud T."/>
            <person name="Guignon V."/>
            <person name="Jahn K."/>
            <person name="Jamilloux V."/>
            <person name="Joet T."/>
            <person name="Labadie K."/>
            <person name="Lan T."/>
            <person name="Leclercq J."/>
            <person name="Lepelley M."/>
            <person name="Leroy T."/>
            <person name="Li L.T."/>
            <person name="Librado P."/>
            <person name="Lopez L."/>
            <person name="Munoz A."/>
            <person name="Noel B."/>
            <person name="Pallavicini A."/>
            <person name="Perrotta G."/>
            <person name="Poncet V."/>
            <person name="Pot D."/>
            <person name="Priyono X."/>
            <person name="Rigoreau M."/>
            <person name="Rouard M."/>
            <person name="Rozas J."/>
            <person name="Tranchant-Dubreuil C."/>
            <person name="VanBuren R."/>
            <person name="Zhang Q."/>
            <person name="Andrade A.C."/>
            <person name="Argout X."/>
            <person name="Bertrand B."/>
            <person name="de Kochko A."/>
            <person name="Graziosi G."/>
            <person name="Henry R.J."/>
            <person name="Jayarama X."/>
            <person name="Ming R."/>
            <person name="Nagai C."/>
            <person name="Rounsley S."/>
            <person name="Sankoff D."/>
            <person name="Giuliano G."/>
            <person name="Albert V.A."/>
            <person name="Wincker P."/>
            <person name="Lashermes P."/>
        </authorList>
    </citation>
    <scope>NUCLEOTIDE SEQUENCE [LARGE SCALE GENOMIC DNA]</scope>
    <source>
        <strain evidence="3">cv. DH200-94</strain>
    </source>
</reference>
<gene>
    <name evidence="2" type="ORF">GSCOC_T00013161001</name>
</gene>
<dbReference type="InParanoid" id="A0A068VDS5"/>
<keyword evidence="1" id="KW-0812">Transmembrane</keyword>
<evidence type="ECO:0000256" key="1">
    <source>
        <dbReference type="SAM" id="Phobius"/>
    </source>
</evidence>
<dbReference type="EMBL" id="HG739267">
    <property type="protein sequence ID" value="CDP17848.1"/>
    <property type="molecule type" value="Genomic_DNA"/>
</dbReference>
<evidence type="ECO:0000313" key="3">
    <source>
        <dbReference type="Proteomes" id="UP000295252"/>
    </source>
</evidence>
<dbReference type="Proteomes" id="UP000295252">
    <property type="component" value="Chromosome VII"/>
</dbReference>
<protein>
    <submittedName>
        <fullName evidence="2">Uncharacterized protein</fullName>
    </submittedName>
</protein>
<sequence length="60" mass="6703">MIIHHYKVDGLPGRGKSKTGASSYNKYQLRDIINQVSIITLLLLINPNIGLINFPQQSPI</sequence>
<evidence type="ECO:0000313" key="2">
    <source>
        <dbReference type="EMBL" id="CDP17848.1"/>
    </source>
</evidence>
<dbReference type="Gramene" id="CDP17848">
    <property type="protein sequence ID" value="CDP17848"/>
    <property type="gene ID" value="GSCOC_T00013161001"/>
</dbReference>
<feature type="transmembrane region" description="Helical" evidence="1">
    <location>
        <begin position="32"/>
        <end position="54"/>
    </location>
</feature>
<name>A0A068VDS5_COFCA</name>
<accession>A0A068VDS5</accession>
<dbReference type="AlphaFoldDB" id="A0A068VDS5"/>
<keyword evidence="1" id="KW-0472">Membrane</keyword>
<keyword evidence="3" id="KW-1185">Reference proteome</keyword>
<keyword evidence="1" id="KW-1133">Transmembrane helix</keyword>